<keyword evidence="5" id="KW-1185">Reference proteome</keyword>
<evidence type="ECO:0000313" key="5">
    <source>
        <dbReference type="Proteomes" id="UP000198850"/>
    </source>
</evidence>
<dbReference type="RefSeq" id="WP_090556020.1">
    <property type="nucleotide sequence ID" value="NZ_FNRA01000003.1"/>
</dbReference>
<dbReference type="InterPro" id="IPR032508">
    <property type="entry name" value="FecR_C"/>
</dbReference>
<keyword evidence="1" id="KW-1133">Transmembrane helix</keyword>
<evidence type="ECO:0000259" key="3">
    <source>
        <dbReference type="Pfam" id="PF16344"/>
    </source>
</evidence>
<dbReference type="EMBL" id="FNRA01000003">
    <property type="protein sequence ID" value="SEA49621.1"/>
    <property type="molecule type" value="Genomic_DNA"/>
</dbReference>
<dbReference type="Pfam" id="PF16344">
    <property type="entry name" value="FecR_C"/>
    <property type="match status" value="1"/>
</dbReference>
<dbReference type="Pfam" id="PF04773">
    <property type="entry name" value="FecR"/>
    <property type="match status" value="1"/>
</dbReference>
<proteinExistence type="predicted"/>
<sequence length="384" mass="42849">MDKSSEKNIFEKYGNGTITDQELLVLYNWYFEQFKSGQSYPDPEIFQKRMEEMDKAIFARLHKNERRTIPMKYVAAAFLLVAASFTFYFILQGINEKKYDAVYAITPGGNKARLTLANGKSIDLTDARTGDLAKQGGVKITKTGDGQLLYTATATRSAGNQYNSIETPNGGKYMVCLPDGTKVWLNAASTLKYPATFSSLSERRVILSGEAYFEVSHNEKQQFIVQTARQCVRDIGTKFNINSYSDEPGIRTTLLEGSVAVIPTLSHGISIHRGSGFVAESILKPGQQSVVSAEGIKISEANAAESISWKNGSFQFRNDDLQTGMRQIARWYDIEVEYDGAVPKDKLYGKVHRDNDLAKVLNMVLGSGISYEIKDRKVIIRSKK</sequence>
<evidence type="ECO:0000313" key="4">
    <source>
        <dbReference type="EMBL" id="SEA49621.1"/>
    </source>
</evidence>
<protein>
    <submittedName>
        <fullName evidence="4">FecR family protein</fullName>
    </submittedName>
</protein>
<dbReference type="PIRSF" id="PIRSF018266">
    <property type="entry name" value="FecR"/>
    <property type="match status" value="1"/>
</dbReference>
<dbReference type="InterPro" id="IPR006860">
    <property type="entry name" value="FecR"/>
</dbReference>
<keyword evidence="1" id="KW-0812">Transmembrane</keyword>
<feature type="domain" description="FecR protein" evidence="2">
    <location>
        <begin position="165"/>
        <end position="259"/>
    </location>
</feature>
<reference evidence="4 5" key="1">
    <citation type="submission" date="2016-10" db="EMBL/GenBank/DDBJ databases">
        <authorList>
            <person name="de Groot N.N."/>
        </authorList>
    </citation>
    <scope>NUCLEOTIDE SEQUENCE [LARGE SCALE GENOMIC DNA]</scope>
    <source>
        <strain evidence="4 5">DSM 19033</strain>
    </source>
</reference>
<dbReference type="Gene3D" id="2.60.120.1440">
    <property type="match status" value="1"/>
</dbReference>
<dbReference type="PANTHER" id="PTHR30273">
    <property type="entry name" value="PERIPLASMIC SIGNAL SENSOR AND SIGMA FACTOR ACTIVATOR FECR-RELATED"/>
    <property type="match status" value="1"/>
</dbReference>
<feature type="transmembrane region" description="Helical" evidence="1">
    <location>
        <begin position="73"/>
        <end position="91"/>
    </location>
</feature>
<dbReference type="STRING" id="425514.SAMN05443550_103413"/>
<gene>
    <name evidence="4" type="ORF">SAMN05443550_103413</name>
</gene>
<dbReference type="InterPro" id="IPR012373">
    <property type="entry name" value="Ferrdict_sens_TM"/>
</dbReference>
<dbReference type="GO" id="GO:0016989">
    <property type="term" value="F:sigma factor antagonist activity"/>
    <property type="evidence" value="ECO:0007669"/>
    <property type="project" value="TreeGrafter"/>
</dbReference>
<keyword evidence="1" id="KW-0472">Membrane</keyword>
<accession>A0A1H4BN96</accession>
<dbReference type="Proteomes" id="UP000198850">
    <property type="component" value="Unassembled WGS sequence"/>
</dbReference>
<dbReference type="AlphaFoldDB" id="A0A1H4BN96"/>
<evidence type="ECO:0000256" key="1">
    <source>
        <dbReference type="SAM" id="Phobius"/>
    </source>
</evidence>
<dbReference type="Gene3D" id="3.55.50.30">
    <property type="match status" value="1"/>
</dbReference>
<organism evidence="4 5">
    <name type="scientific">Pedobacter hartonius</name>
    <dbReference type="NCBI Taxonomy" id="425514"/>
    <lineage>
        <taxon>Bacteria</taxon>
        <taxon>Pseudomonadati</taxon>
        <taxon>Bacteroidota</taxon>
        <taxon>Sphingobacteriia</taxon>
        <taxon>Sphingobacteriales</taxon>
        <taxon>Sphingobacteriaceae</taxon>
        <taxon>Pedobacter</taxon>
    </lineage>
</organism>
<dbReference type="OrthoDB" id="1099963at2"/>
<evidence type="ECO:0000259" key="2">
    <source>
        <dbReference type="Pfam" id="PF04773"/>
    </source>
</evidence>
<dbReference type="PANTHER" id="PTHR30273:SF2">
    <property type="entry name" value="PROTEIN FECR"/>
    <property type="match status" value="1"/>
</dbReference>
<feature type="domain" description="Protein FecR C-terminal" evidence="3">
    <location>
        <begin position="314"/>
        <end position="380"/>
    </location>
</feature>
<name>A0A1H4BN96_9SPHI</name>